<organism evidence="1 2">
    <name type="scientific">Mycolicibacter algericus</name>
    <name type="common">Mycobacterium algericum</name>
    <dbReference type="NCBI Taxonomy" id="1288388"/>
    <lineage>
        <taxon>Bacteria</taxon>
        <taxon>Bacillati</taxon>
        <taxon>Actinomycetota</taxon>
        <taxon>Actinomycetes</taxon>
        <taxon>Mycobacteriales</taxon>
        <taxon>Mycobacteriaceae</taxon>
        <taxon>Mycolicibacter</taxon>
    </lineage>
</organism>
<evidence type="ECO:0000313" key="1">
    <source>
        <dbReference type="EMBL" id="GFG84771.1"/>
    </source>
</evidence>
<proteinExistence type="predicted"/>
<sequence length="88" mass="10010">MLCCHMRTTVTLDDDVEQLIRRRMAERQLSFKQALNEAIRDGSAGRATPQFQTRTADLGVPSVNLDRALQLAADLEDEELIRRQRRGA</sequence>
<accession>A0A7I9Y7V8</accession>
<dbReference type="AlphaFoldDB" id="A0A7I9Y7V8"/>
<name>A0A7I9Y7V8_MYCAL</name>
<dbReference type="EMBL" id="BLKY01000001">
    <property type="protein sequence ID" value="GFG84771.1"/>
    <property type="molecule type" value="Genomic_DNA"/>
</dbReference>
<evidence type="ECO:0000313" key="2">
    <source>
        <dbReference type="Proteomes" id="UP000465305"/>
    </source>
</evidence>
<reference evidence="1 2" key="1">
    <citation type="journal article" date="2019" name="Emerg. Microbes Infect.">
        <title>Comprehensive subspecies identification of 175 nontuberculous mycobacteria species based on 7547 genomic profiles.</title>
        <authorList>
            <person name="Matsumoto Y."/>
            <person name="Kinjo T."/>
            <person name="Motooka D."/>
            <person name="Nabeya D."/>
            <person name="Jung N."/>
            <person name="Uechi K."/>
            <person name="Horii T."/>
            <person name="Iida T."/>
            <person name="Fujita J."/>
            <person name="Nakamura S."/>
        </authorList>
    </citation>
    <scope>NUCLEOTIDE SEQUENCE [LARGE SCALE GENOMIC DNA]</scope>
    <source>
        <strain evidence="1 2">JCM 30723</strain>
    </source>
</reference>
<gene>
    <name evidence="1" type="primary">vapB37</name>
    <name evidence="1" type="ORF">MALGJ_14470</name>
</gene>
<dbReference type="Proteomes" id="UP000465305">
    <property type="component" value="Unassembled WGS sequence"/>
</dbReference>
<comment type="caution">
    <text evidence="1">The sequence shown here is derived from an EMBL/GenBank/DDBJ whole genome shotgun (WGS) entry which is preliminary data.</text>
</comment>
<protein>
    <submittedName>
        <fullName evidence="1">Putative antitoxin VapB37</fullName>
    </submittedName>
</protein>